<keyword evidence="2 4" id="KW-0689">Ribosomal protein</keyword>
<dbReference type="GO" id="GO:0022625">
    <property type="term" value="C:cytosolic large ribosomal subunit"/>
    <property type="evidence" value="ECO:0007669"/>
    <property type="project" value="TreeGrafter"/>
</dbReference>
<dbReference type="InterPro" id="IPR005822">
    <property type="entry name" value="Ribosomal_uL13"/>
</dbReference>
<evidence type="ECO:0000256" key="1">
    <source>
        <dbReference type="ARBA" id="ARBA00006227"/>
    </source>
</evidence>
<dbReference type="CDD" id="cd00392">
    <property type="entry name" value="Ribosomal_L13"/>
    <property type="match status" value="1"/>
</dbReference>
<dbReference type="GO" id="GO:0017148">
    <property type="term" value="P:negative regulation of translation"/>
    <property type="evidence" value="ECO:0007669"/>
    <property type="project" value="TreeGrafter"/>
</dbReference>
<dbReference type="PANTHER" id="PTHR11545:SF2">
    <property type="entry name" value="LARGE RIBOSOMAL SUBUNIT PROTEIN UL13M"/>
    <property type="match status" value="1"/>
</dbReference>
<evidence type="ECO:0000256" key="2">
    <source>
        <dbReference type="ARBA" id="ARBA00022980"/>
    </source>
</evidence>
<dbReference type="PIRSF" id="PIRSF002181">
    <property type="entry name" value="Ribosomal_L13"/>
    <property type="match status" value="1"/>
</dbReference>
<comment type="subunit">
    <text evidence="4">Part of the 50S ribosomal subunit.</text>
</comment>
<dbReference type="AlphaFoldDB" id="A0A5C5VXB4"/>
<evidence type="ECO:0000313" key="5">
    <source>
        <dbReference type="EMBL" id="TWT42777.1"/>
    </source>
</evidence>
<dbReference type="Pfam" id="PF00572">
    <property type="entry name" value="Ribosomal_L13"/>
    <property type="match status" value="1"/>
</dbReference>
<dbReference type="HAMAP" id="MF_01366">
    <property type="entry name" value="Ribosomal_uL13"/>
    <property type="match status" value="1"/>
</dbReference>
<comment type="caution">
    <text evidence="5">The sequence shown here is derived from an EMBL/GenBank/DDBJ whole genome shotgun (WGS) entry which is preliminary data.</text>
</comment>
<dbReference type="OrthoDB" id="9801330at2"/>
<dbReference type="GO" id="GO:0003729">
    <property type="term" value="F:mRNA binding"/>
    <property type="evidence" value="ECO:0007669"/>
    <property type="project" value="TreeGrafter"/>
</dbReference>
<dbReference type="GO" id="GO:0003735">
    <property type="term" value="F:structural constituent of ribosome"/>
    <property type="evidence" value="ECO:0007669"/>
    <property type="project" value="InterPro"/>
</dbReference>
<evidence type="ECO:0000313" key="6">
    <source>
        <dbReference type="Proteomes" id="UP000318995"/>
    </source>
</evidence>
<accession>A0A5C5VXB4</accession>
<dbReference type="InterPro" id="IPR005823">
    <property type="entry name" value="Ribosomal_uL13_bac-type"/>
</dbReference>
<dbReference type="GO" id="GO:0006412">
    <property type="term" value="P:translation"/>
    <property type="evidence" value="ECO:0007669"/>
    <property type="project" value="UniProtKB-UniRule"/>
</dbReference>
<evidence type="ECO:0000256" key="3">
    <source>
        <dbReference type="ARBA" id="ARBA00023274"/>
    </source>
</evidence>
<name>A0A5C5VXB4_9BACT</name>
<proteinExistence type="inferred from homology"/>
<comment type="function">
    <text evidence="4">This protein is one of the early assembly proteins of the 50S ribosomal subunit, although it is not seen to bind rRNA by itself. It is important during the early stages of 50S assembly.</text>
</comment>
<dbReference type="NCBIfam" id="TIGR01066">
    <property type="entry name" value="rplM_bact"/>
    <property type="match status" value="1"/>
</dbReference>
<dbReference type="RefSeq" id="WP_146574970.1">
    <property type="nucleotide sequence ID" value="NZ_SJPH01000006.1"/>
</dbReference>
<dbReference type="PANTHER" id="PTHR11545">
    <property type="entry name" value="RIBOSOMAL PROTEIN L13"/>
    <property type="match status" value="1"/>
</dbReference>
<comment type="similarity">
    <text evidence="1 4">Belongs to the universal ribosomal protein uL13 family.</text>
</comment>
<protein>
    <recommendedName>
        <fullName evidence="4">Large ribosomal subunit protein uL13</fullName>
    </recommendedName>
</protein>
<sequence>MRKISQTHQRTTIMKPAETDPQWVLIDGTDQIVGRMASKIAMMLMGKHRPTYTPHVLTGDFVIVTNCEKVKFTGKKWEQKTYAWYTGYTRQRTMTAEDRLQRRPEKIVREAVRRMLPKNKLASQMLDRLKIYEGAEHPHQAQQPQTLEIASAS</sequence>
<keyword evidence="6" id="KW-1185">Reference proteome</keyword>
<dbReference type="InterPro" id="IPR036899">
    <property type="entry name" value="Ribosomal_uL13_sf"/>
</dbReference>
<gene>
    <name evidence="4 5" type="primary">rplM</name>
    <name evidence="5" type="ORF">Pla111_27510</name>
</gene>
<organism evidence="5 6">
    <name type="scientific">Botrimarina hoheduenensis</name>
    <dbReference type="NCBI Taxonomy" id="2528000"/>
    <lineage>
        <taxon>Bacteria</taxon>
        <taxon>Pseudomonadati</taxon>
        <taxon>Planctomycetota</taxon>
        <taxon>Planctomycetia</taxon>
        <taxon>Pirellulales</taxon>
        <taxon>Lacipirellulaceae</taxon>
        <taxon>Botrimarina</taxon>
    </lineage>
</organism>
<reference evidence="5 6" key="1">
    <citation type="submission" date="2019-02" db="EMBL/GenBank/DDBJ databases">
        <title>Deep-cultivation of Planctomycetes and their phenomic and genomic characterization uncovers novel biology.</title>
        <authorList>
            <person name="Wiegand S."/>
            <person name="Jogler M."/>
            <person name="Boedeker C."/>
            <person name="Pinto D."/>
            <person name="Vollmers J."/>
            <person name="Rivas-Marin E."/>
            <person name="Kohn T."/>
            <person name="Peeters S.H."/>
            <person name="Heuer A."/>
            <person name="Rast P."/>
            <person name="Oberbeckmann S."/>
            <person name="Bunk B."/>
            <person name="Jeske O."/>
            <person name="Meyerdierks A."/>
            <person name="Storesund J.E."/>
            <person name="Kallscheuer N."/>
            <person name="Luecker S."/>
            <person name="Lage O.M."/>
            <person name="Pohl T."/>
            <person name="Merkel B.J."/>
            <person name="Hornburger P."/>
            <person name="Mueller R.-W."/>
            <person name="Bruemmer F."/>
            <person name="Labrenz M."/>
            <person name="Spormann A.M."/>
            <person name="Op Den Camp H."/>
            <person name="Overmann J."/>
            <person name="Amann R."/>
            <person name="Jetten M.S.M."/>
            <person name="Mascher T."/>
            <person name="Medema M.H."/>
            <person name="Devos D.P."/>
            <person name="Kaster A.-K."/>
            <person name="Ovreas L."/>
            <person name="Rohde M."/>
            <person name="Galperin M.Y."/>
            <person name="Jogler C."/>
        </authorList>
    </citation>
    <scope>NUCLEOTIDE SEQUENCE [LARGE SCALE GENOMIC DNA]</scope>
    <source>
        <strain evidence="5 6">Pla111</strain>
    </source>
</reference>
<dbReference type="EMBL" id="SJPH01000006">
    <property type="protein sequence ID" value="TWT42777.1"/>
    <property type="molecule type" value="Genomic_DNA"/>
</dbReference>
<keyword evidence="3 4" id="KW-0687">Ribonucleoprotein</keyword>
<dbReference type="Proteomes" id="UP000318995">
    <property type="component" value="Unassembled WGS sequence"/>
</dbReference>
<evidence type="ECO:0000256" key="4">
    <source>
        <dbReference type="HAMAP-Rule" id="MF_01366"/>
    </source>
</evidence>
<dbReference type="Gene3D" id="3.90.1180.10">
    <property type="entry name" value="Ribosomal protein L13"/>
    <property type="match status" value="1"/>
</dbReference>
<dbReference type="SUPFAM" id="SSF52161">
    <property type="entry name" value="Ribosomal protein L13"/>
    <property type="match status" value="1"/>
</dbReference>